<feature type="compositionally biased region" description="Basic and acidic residues" evidence="1">
    <location>
        <begin position="1"/>
        <end position="10"/>
    </location>
</feature>
<keyword evidence="3" id="KW-1185">Reference proteome</keyword>
<accession>A0A8J5TB23</accession>
<sequence>MPSSGVHDKQSNSNLQVKGDDRDKPIFTHQGKEIKNNDPGLAHRDQESRKALCGIGGIFRRIFPCFFRPQPPPQGV</sequence>
<dbReference type="AlphaFoldDB" id="A0A8J5TB23"/>
<comment type="caution">
    <text evidence="2">The sequence shown here is derived from an EMBL/GenBank/DDBJ whole genome shotgun (WGS) entry which is preliminary data.</text>
</comment>
<dbReference type="Proteomes" id="UP000729402">
    <property type="component" value="Unassembled WGS sequence"/>
</dbReference>
<reference evidence="2" key="1">
    <citation type="journal article" date="2021" name="bioRxiv">
        <title>Whole Genome Assembly and Annotation of Northern Wild Rice, Zizania palustris L., Supports a Whole Genome Duplication in the Zizania Genus.</title>
        <authorList>
            <person name="Haas M."/>
            <person name="Kono T."/>
            <person name="Macchietto M."/>
            <person name="Millas R."/>
            <person name="McGilp L."/>
            <person name="Shao M."/>
            <person name="Duquette J."/>
            <person name="Hirsch C.N."/>
            <person name="Kimball J."/>
        </authorList>
    </citation>
    <scope>NUCLEOTIDE SEQUENCE</scope>
    <source>
        <tissue evidence="2">Fresh leaf tissue</tissue>
    </source>
</reference>
<evidence type="ECO:0000313" key="3">
    <source>
        <dbReference type="Proteomes" id="UP000729402"/>
    </source>
</evidence>
<name>A0A8J5TB23_ZIZPA</name>
<organism evidence="2 3">
    <name type="scientific">Zizania palustris</name>
    <name type="common">Northern wild rice</name>
    <dbReference type="NCBI Taxonomy" id="103762"/>
    <lineage>
        <taxon>Eukaryota</taxon>
        <taxon>Viridiplantae</taxon>
        <taxon>Streptophyta</taxon>
        <taxon>Embryophyta</taxon>
        <taxon>Tracheophyta</taxon>
        <taxon>Spermatophyta</taxon>
        <taxon>Magnoliopsida</taxon>
        <taxon>Liliopsida</taxon>
        <taxon>Poales</taxon>
        <taxon>Poaceae</taxon>
        <taxon>BOP clade</taxon>
        <taxon>Oryzoideae</taxon>
        <taxon>Oryzeae</taxon>
        <taxon>Zizaniinae</taxon>
        <taxon>Zizania</taxon>
    </lineage>
</organism>
<evidence type="ECO:0000313" key="2">
    <source>
        <dbReference type="EMBL" id="KAG8070356.1"/>
    </source>
</evidence>
<feature type="region of interest" description="Disordered" evidence="1">
    <location>
        <begin position="1"/>
        <end position="46"/>
    </location>
</feature>
<evidence type="ECO:0000256" key="1">
    <source>
        <dbReference type="SAM" id="MobiDB-lite"/>
    </source>
</evidence>
<proteinExistence type="predicted"/>
<protein>
    <submittedName>
        <fullName evidence="2">Uncharacterized protein</fullName>
    </submittedName>
</protein>
<feature type="compositionally biased region" description="Basic and acidic residues" evidence="1">
    <location>
        <begin position="18"/>
        <end position="46"/>
    </location>
</feature>
<reference evidence="2" key="2">
    <citation type="submission" date="2021-02" db="EMBL/GenBank/DDBJ databases">
        <authorList>
            <person name="Kimball J.A."/>
            <person name="Haas M.W."/>
            <person name="Macchietto M."/>
            <person name="Kono T."/>
            <person name="Duquette J."/>
            <person name="Shao M."/>
        </authorList>
    </citation>
    <scope>NUCLEOTIDE SEQUENCE</scope>
    <source>
        <tissue evidence="2">Fresh leaf tissue</tissue>
    </source>
</reference>
<dbReference type="EMBL" id="JAAALK010000283">
    <property type="protein sequence ID" value="KAG8070356.1"/>
    <property type="molecule type" value="Genomic_DNA"/>
</dbReference>
<gene>
    <name evidence="2" type="ORF">GUJ93_ZPchr0006g44305</name>
</gene>